<feature type="compositionally biased region" description="Polar residues" evidence="5">
    <location>
        <begin position="219"/>
        <end position="229"/>
    </location>
</feature>
<proteinExistence type="predicted"/>
<name>A0A665WVP6_ECHNA</name>
<protein>
    <recommendedName>
        <fullName evidence="6">Ig-like domain-containing protein</fullName>
    </recommendedName>
</protein>
<reference evidence="7" key="1">
    <citation type="submission" date="2021-04" db="EMBL/GenBank/DDBJ databases">
        <authorList>
            <consortium name="Wellcome Sanger Institute Data Sharing"/>
        </authorList>
    </citation>
    <scope>NUCLEOTIDE SEQUENCE [LARGE SCALE GENOMIC DNA]</scope>
</reference>
<dbReference type="GO" id="GO:0016020">
    <property type="term" value="C:membrane"/>
    <property type="evidence" value="ECO:0007669"/>
    <property type="project" value="UniProtKB-SubCell"/>
</dbReference>
<dbReference type="PANTHER" id="PTHR12080">
    <property type="entry name" value="SIGNALING LYMPHOCYTIC ACTIVATION MOLECULE"/>
    <property type="match status" value="1"/>
</dbReference>
<dbReference type="Gene3D" id="2.60.40.10">
    <property type="entry name" value="Immunoglobulins"/>
    <property type="match status" value="2"/>
</dbReference>
<dbReference type="InterPro" id="IPR015631">
    <property type="entry name" value="CD2/SLAM_rcpt"/>
</dbReference>
<dbReference type="Ensembl" id="ENSENLT00000049240.1">
    <property type="protein sequence ID" value="ENSENLP00000048093.1"/>
    <property type="gene ID" value="ENSENLG00000020285.1"/>
</dbReference>
<accession>A0A665WVP6</accession>
<keyword evidence="3" id="KW-0472">Membrane</keyword>
<evidence type="ECO:0000256" key="3">
    <source>
        <dbReference type="ARBA" id="ARBA00023136"/>
    </source>
</evidence>
<keyword evidence="8" id="KW-1185">Reference proteome</keyword>
<dbReference type="SUPFAM" id="SSF48726">
    <property type="entry name" value="Immunoglobulin"/>
    <property type="match status" value="1"/>
</dbReference>
<dbReference type="InterPro" id="IPR036179">
    <property type="entry name" value="Ig-like_dom_sf"/>
</dbReference>
<organism evidence="7 8">
    <name type="scientific">Echeneis naucrates</name>
    <name type="common">Live sharksucker</name>
    <dbReference type="NCBI Taxonomy" id="173247"/>
    <lineage>
        <taxon>Eukaryota</taxon>
        <taxon>Metazoa</taxon>
        <taxon>Chordata</taxon>
        <taxon>Craniata</taxon>
        <taxon>Vertebrata</taxon>
        <taxon>Euteleostomi</taxon>
        <taxon>Actinopterygii</taxon>
        <taxon>Neopterygii</taxon>
        <taxon>Teleostei</taxon>
        <taxon>Neoteleostei</taxon>
        <taxon>Acanthomorphata</taxon>
        <taxon>Carangaria</taxon>
        <taxon>Carangiformes</taxon>
        <taxon>Echeneidae</taxon>
        <taxon>Echeneis</taxon>
    </lineage>
</organism>
<comment type="subcellular location">
    <subcellularLocation>
        <location evidence="1">Membrane</location>
    </subcellularLocation>
</comment>
<feature type="region of interest" description="Disordered" evidence="5">
    <location>
        <begin position="192"/>
        <end position="229"/>
    </location>
</feature>
<dbReference type="Proteomes" id="UP000472264">
    <property type="component" value="Chromosome 18"/>
</dbReference>
<dbReference type="PANTHER" id="PTHR12080:SF48">
    <property type="entry name" value="IMMUNOGLOBULIN SUBTYPE DOMAIN-CONTAINING PROTEIN"/>
    <property type="match status" value="1"/>
</dbReference>
<evidence type="ECO:0000256" key="5">
    <source>
        <dbReference type="SAM" id="MobiDB-lite"/>
    </source>
</evidence>
<dbReference type="FunCoup" id="A0A665WVP6">
    <property type="interactions" value="889"/>
</dbReference>
<evidence type="ECO:0000259" key="6">
    <source>
        <dbReference type="PROSITE" id="PS50835"/>
    </source>
</evidence>
<keyword evidence="2" id="KW-0732">Signal</keyword>
<dbReference type="OMA" id="THEDSGN"/>
<keyword evidence="4" id="KW-0325">Glycoprotein</keyword>
<sequence length="229" mass="25212">CFHGVLSSFMKLSYYVETSGCSKIIRAPVGGKVVLPSCLSPEGVTSSRWMFKETVLIAVLDKENPPTQFRGRGEMCSNYSLILTKLTHEDSGNYSFVSEVNGRQRGTTIITLHVYDPITGPVLTANTSLTVNGSCSVVLKCNSSSDSIKSYTWTVKNRTSSGSHEMQYFISPQDGETKFTCTIKTSDAEMSVSRTEKCSNDTSLLPEESGRSQRGWIYSESQCKETSQN</sequence>
<evidence type="ECO:0000313" key="8">
    <source>
        <dbReference type="Proteomes" id="UP000472264"/>
    </source>
</evidence>
<dbReference type="PROSITE" id="PS50835">
    <property type="entry name" value="IG_LIKE"/>
    <property type="match status" value="1"/>
</dbReference>
<dbReference type="InterPro" id="IPR007110">
    <property type="entry name" value="Ig-like_dom"/>
</dbReference>
<dbReference type="AlphaFoldDB" id="A0A665WVP6"/>
<dbReference type="InParanoid" id="A0A665WVP6"/>
<evidence type="ECO:0000256" key="1">
    <source>
        <dbReference type="ARBA" id="ARBA00004370"/>
    </source>
</evidence>
<dbReference type="InterPro" id="IPR013783">
    <property type="entry name" value="Ig-like_fold"/>
</dbReference>
<evidence type="ECO:0000256" key="2">
    <source>
        <dbReference type="ARBA" id="ARBA00022729"/>
    </source>
</evidence>
<evidence type="ECO:0000313" key="7">
    <source>
        <dbReference type="Ensembl" id="ENSENLP00000048093.1"/>
    </source>
</evidence>
<reference evidence="7" key="3">
    <citation type="submission" date="2025-09" db="UniProtKB">
        <authorList>
            <consortium name="Ensembl"/>
        </authorList>
    </citation>
    <scope>IDENTIFICATION</scope>
</reference>
<feature type="domain" description="Ig-like" evidence="6">
    <location>
        <begin position="121"/>
        <end position="193"/>
    </location>
</feature>
<evidence type="ECO:0000256" key="4">
    <source>
        <dbReference type="ARBA" id="ARBA00023180"/>
    </source>
</evidence>
<reference evidence="7" key="2">
    <citation type="submission" date="2025-08" db="UniProtKB">
        <authorList>
            <consortium name="Ensembl"/>
        </authorList>
    </citation>
    <scope>IDENTIFICATION</scope>
</reference>